<sequence length="208" mass="24392">KILHSYLAYCNKWRILLNTSKTQLCFFNFHCRRLSQAKTRPFIFNRARLPLSTTCKYLGFTLDSRLSFVPHHTQTKRRATTRIRALRILNNRHRGCSTTALTRLYTSVIRPVITYAHPFLASATEHRLSSFEKTERRALRLASHLPPWTSNRDVYNSYQIPPLRDFITSLNTRYLHKAQESNILAPFLNPTYTDRPTLTLNHLLHQAP</sequence>
<feature type="non-terminal residue" evidence="1">
    <location>
        <position position="1"/>
    </location>
</feature>
<gene>
    <name evidence="1" type="ORF">g.1093</name>
</gene>
<dbReference type="PANTHER" id="PTHR33332">
    <property type="entry name" value="REVERSE TRANSCRIPTASE DOMAIN-CONTAINING PROTEIN"/>
    <property type="match status" value="1"/>
</dbReference>
<protein>
    <recommendedName>
        <fullName evidence="2">Reverse transcriptase domain-containing protein</fullName>
    </recommendedName>
</protein>
<evidence type="ECO:0000313" key="1">
    <source>
        <dbReference type="EMBL" id="JAT36634.1"/>
    </source>
</evidence>
<dbReference type="EMBL" id="GEBQ01003343">
    <property type="protein sequence ID" value="JAT36634.1"/>
    <property type="molecule type" value="Transcribed_RNA"/>
</dbReference>
<evidence type="ECO:0008006" key="2">
    <source>
        <dbReference type="Google" id="ProtNLM"/>
    </source>
</evidence>
<name>A0A1B6ML48_9HEMI</name>
<proteinExistence type="predicted"/>
<reference evidence="1" key="1">
    <citation type="submission" date="2015-11" db="EMBL/GenBank/DDBJ databases">
        <title>De novo transcriptome assembly of four potential Pierce s Disease insect vectors from Arizona vineyards.</title>
        <authorList>
            <person name="Tassone E.E."/>
        </authorList>
    </citation>
    <scope>NUCLEOTIDE SEQUENCE</scope>
</reference>
<dbReference type="AlphaFoldDB" id="A0A1B6ML48"/>
<organism evidence="1">
    <name type="scientific">Graphocephala atropunctata</name>
    <dbReference type="NCBI Taxonomy" id="36148"/>
    <lineage>
        <taxon>Eukaryota</taxon>
        <taxon>Metazoa</taxon>
        <taxon>Ecdysozoa</taxon>
        <taxon>Arthropoda</taxon>
        <taxon>Hexapoda</taxon>
        <taxon>Insecta</taxon>
        <taxon>Pterygota</taxon>
        <taxon>Neoptera</taxon>
        <taxon>Paraneoptera</taxon>
        <taxon>Hemiptera</taxon>
        <taxon>Auchenorrhyncha</taxon>
        <taxon>Membracoidea</taxon>
        <taxon>Cicadellidae</taxon>
        <taxon>Cicadellinae</taxon>
        <taxon>Cicadellini</taxon>
        <taxon>Graphocephala</taxon>
    </lineage>
</organism>
<accession>A0A1B6ML48</accession>